<proteinExistence type="predicted"/>
<keyword evidence="2" id="KW-1133">Transmembrane helix</keyword>
<dbReference type="AlphaFoldDB" id="A0A1D1Y5Q0"/>
<accession>A0A1D1Y5Q0</accession>
<sequence length="346" mass="39415">GNSTSNVNNANNSLQININDERPLPGYAEPIQQPIQREQPVQQEQHIQQEQPIQQQPIQKSYPTIIEEKGNSTSNVNNANNSLQININDERPLPGYAEPIQQPIQREQPVQQEQHIQQEQPIQQQPIQKSYPTIIEEKKTSTSNIDNENSLPGYAEYIQQPIKQLPPLPGYAQPIQPIQQPIQQQFPLPTYVMHSTQQPIQQQPMQQQPMQQPYPFQQIQMPPNVNTDNPINLTYINPPNVNPVVVTGYVCPHCNSNLTPITNYTPGTASYISGVLIFLIFWPLCWVPCVSRTCLDEKDVCRNCNREQRERKKPWTCYAVLLAIAVVATIALIAMLASRGSGYYYY</sequence>
<dbReference type="Pfam" id="PF10601">
    <property type="entry name" value="zf-LITAF-like"/>
    <property type="match status" value="1"/>
</dbReference>
<protein>
    <recommendedName>
        <fullName evidence="3">LITAF domain-containing protein</fullName>
    </recommendedName>
</protein>
<feature type="non-terminal residue" evidence="4">
    <location>
        <position position="1"/>
    </location>
</feature>
<feature type="compositionally biased region" description="Low complexity" evidence="1">
    <location>
        <begin position="29"/>
        <end position="58"/>
    </location>
</feature>
<evidence type="ECO:0000313" key="4">
    <source>
        <dbReference type="EMBL" id="JAT49969.1"/>
    </source>
</evidence>
<keyword evidence="2" id="KW-0472">Membrane</keyword>
<gene>
    <name evidence="4" type="ORF">g.163312</name>
</gene>
<evidence type="ECO:0000259" key="3">
    <source>
        <dbReference type="PROSITE" id="PS51837"/>
    </source>
</evidence>
<organism evidence="4">
    <name type="scientific">Anthurium amnicola</name>
    <dbReference type="NCBI Taxonomy" id="1678845"/>
    <lineage>
        <taxon>Eukaryota</taxon>
        <taxon>Viridiplantae</taxon>
        <taxon>Streptophyta</taxon>
        <taxon>Embryophyta</taxon>
        <taxon>Tracheophyta</taxon>
        <taxon>Spermatophyta</taxon>
        <taxon>Magnoliopsida</taxon>
        <taxon>Liliopsida</taxon>
        <taxon>Araceae</taxon>
        <taxon>Pothoideae</taxon>
        <taxon>Potheae</taxon>
        <taxon>Anthurium</taxon>
    </lineage>
</organism>
<feature type="region of interest" description="Disordered" evidence="1">
    <location>
        <begin position="106"/>
        <end position="129"/>
    </location>
</feature>
<dbReference type="InterPro" id="IPR006629">
    <property type="entry name" value="LITAF"/>
</dbReference>
<feature type="region of interest" description="Disordered" evidence="1">
    <location>
        <begin position="1"/>
        <end position="58"/>
    </location>
</feature>
<feature type="domain" description="LITAF" evidence="3">
    <location>
        <begin position="231"/>
        <end position="313"/>
    </location>
</feature>
<feature type="compositionally biased region" description="Low complexity" evidence="1">
    <location>
        <begin position="1"/>
        <end position="18"/>
    </location>
</feature>
<reference evidence="4" key="1">
    <citation type="submission" date="2015-07" db="EMBL/GenBank/DDBJ databases">
        <title>Transcriptome Assembly of Anthurium amnicola.</title>
        <authorList>
            <person name="Suzuki J."/>
        </authorList>
    </citation>
    <scope>NUCLEOTIDE SEQUENCE</scope>
</reference>
<feature type="transmembrane region" description="Helical" evidence="2">
    <location>
        <begin position="315"/>
        <end position="337"/>
    </location>
</feature>
<feature type="compositionally biased region" description="Low complexity" evidence="1">
    <location>
        <begin position="106"/>
        <end position="128"/>
    </location>
</feature>
<dbReference type="PROSITE" id="PS51837">
    <property type="entry name" value="LITAF"/>
    <property type="match status" value="1"/>
</dbReference>
<feature type="transmembrane region" description="Helical" evidence="2">
    <location>
        <begin position="271"/>
        <end position="295"/>
    </location>
</feature>
<name>A0A1D1Y5Q0_9ARAE</name>
<dbReference type="EMBL" id="GDJX01017967">
    <property type="protein sequence ID" value="JAT49969.1"/>
    <property type="molecule type" value="Transcribed_RNA"/>
</dbReference>
<evidence type="ECO:0000256" key="2">
    <source>
        <dbReference type="SAM" id="Phobius"/>
    </source>
</evidence>
<keyword evidence="2" id="KW-0812">Transmembrane</keyword>
<evidence type="ECO:0000256" key="1">
    <source>
        <dbReference type="SAM" id="MobiDB-lite"/>
    </source>
</evidence>